<feature type="compositionally biased region" description="Polar residues" evidence="1">
    <location>
        <begin position="15"/>
        <end position="25"/>
    </location>
</feature>
<proteinExistence type="predicted"/>
<evidence type="ECO:0000313" key="2">
    <source>
        <dbReference type="EMBL" id="CAA7018817.1"/>
    </source>
</evidence>
<protein>
    <submittedName>
        <fullName evidence="2">Uncharacterized protein</fullName>
    </submittedName>
</protein>
<name>A0A6D2I0S4_9BRAS</name>
<keyword evidence="3" id="KW-1185">Reference proteome</keyword>
<dbReference type="Proteomes" id="UP000467841">
    <property type="component" value="Unassembled WGS sequence"/>
</dbReference>
<reference evidence="2" key="1">
    <citation type="submission" date="2020-01" db="EMBL/GenBank/DDBJ databases">
        <authorList>
            <person name="Mishra B."/>
        </authorList>
    </citation>
    <scope>NUCLEOTIDE SEQUENCE [LARGE SCALE GENOMIC DNA]</scope>
</reference>
<comment type="caution">
    <text evidence="2">The sequence shown here is derived from an EMBL/GenBank/DDBJ whole genome shotgun (WGS) entry which is preliminary data.</text>
</comment>
<feature type="region of interest" description="Disordered" evidence="1">
    <location>
        <begin position="1"/>
        <end position="74"/>
    </location>
</feature>
<dbReference type="EMBL" id="CACVBM020000421">
    <property type="protein sequence ID" value="CAA7018817.1"/>
    <property type="molecule type" value="Genomic_DNA"/>
</dbReference>
<accession>A0A6D2I0S4</accession>
<evidence type="ECO:0000313" key="3">
    <source>
        <dbReference type="Proteomes" id="UP000467841"/>
    </source>
</evidence>
<gene>
    <name evidence="2" type="ORF">MERR_LOCUS6052</name>
</gene>
<sequence>MSPRSKDVPGRALVTWTNKGESRQNGAKGARSSPYEIDRTCTPIQLDRPVNLPSSIDTYTGGDSIDPMQGSSIDPMRHASIDLTVRSLHRDDITAVRSTWCKPSIEPQRTGLNRSRPRSYLDLSLAIV</sequence>
<dbReference type="AlphaFoldDB" id="A0A6D2I0S4"/>
<organism evidence="2 3">
    <name type="scientific">Microthlaspi erraticum</name>
    <dbReference type="NCBI Taxonomy" id="1685480"/>
    <lineage>
        <taxon>Eukaryota</taxon>
        <taxon>Viridiplantae</taxon>
        <taxon>Streptophyta</taxon>
        <taxon>Embryophyta</taxon>
        <taxon>Tracheophyta</taxon>
        <taxon>Spermatophyta</taxon>
        <taxon>Magnoliopsida</taxon>
        <taxon>eudicotyledons</taxon>
        <taxon>Gunneridae</taxon>
        <taxon>Pentapetalae</taxon>
        <taxon>rosids</taxon>
        <taxon>malvids</taxon>
        <taxon>Brassicales</taxon>
        <taxon>Brassicaceae</taxon>
        <taxon>Coluteocarpeae</taxon>
        <taxon>Microthlaspi</taxon>
    </lineage>
</organism>
<evidence type="ECO:0000256" key="1">
    <source>
        <dbReference type="SAM" id="MobiDB-lite"/>
    </source>
</evidence>